<gene>
    <name evidence="8" type="ORF">JCM16774_1815</name>
</gene>
<protein>
    <submittedName>
        <fullName evidence="8">ABC-type Mn2+/Zn2+ transport systems, permease components</fullName>
    </submittedName>
</protein>
<dbReference type="Pfam" id="PF00950">
    <property type="entry name" value="ABC-3"/>
    <property type="match status" value="1"/>
</dbReference>
<keyword evidence="4 7" id="KW-1133">Transmembrane helix</keyword>
<dbReference type="GO" id="GO:0010043">
    <property type="term" value="P:response to zinc ion"/>
    <property type="evidence" value="ECO:0007669"/>
    <property type="project" value="TreeGrafter"/>
</dbReference>
<feature type="transmembrane region" description="Helical" evidence="7">
    <location>
        <begin position="197"/>
        <end position="228"/>
    </location>
</feature>
<dbReference type="GO" id="GO:0055085">
    <property type="term" value="P:transmembrane transport"/>
    <property type="evidence" value="ECO:0007669"/>
    <property type="project" value="InterPro"/>
</dbReference>
<feature type="transmembrane region" description="Helical" evidence="7">
    <location>
        <begin position="240"/>
        <end position="260"/>
    </location>
</feature>
<dbReference type="EMBL" id="AP019822">
    <property type="protein sequence ID" value="BBM36869.1"/>
    <property type="molecule type" value="Genomic_DNA"/>
</dbReference>
<comment type="similarity">
    <text evidence="2 6">Belongs to the ABC-3 integral membrane protein family.</text>
</comment>
<dbReference type="InterPro" id="IPR037294">
    <property type="entry name" value="ABC_BtuC-like"/>
</dbReference>
<dbReference type="OrthoDB" id="9798540at2"/>
<dbReference type="Gene3D" id="1.10.3470.10">
    <property type="entry name" value="ABC transporter involved in vitamin B12 uptake, BtuC"/>
    <property type="match status" value="1"/>
</dbReference>
<reference evidence="8 9" key="1">
    <citation type="submission" date="2019-07" db="EMBL/GenBank/DDBJ databases">
        <title>Complete Genome Sequence of Leptotrichia goodfellowii Strain JCM 16774.</title>
        <authorList>
            <person name="Watanabe S."/>
            <person name="Cui L."/>
        </authorList>
    </citation>
    <scope>NUCLEOTIDE SEQUENCE [LARGE SCALE GENOMIC DNA]</scope>
    <source>
        <strain evidence="8 9">JCM16774</strain>
    </source>
</reference>
<dbReference type="GO" id="GO:0043190">
    <property type="term" value="C:ATP-binding cassette (ABC) transporter complex"/>
    <property type="evidence" value="ECO:0007669"/>
    <property type="project" value="InterPro"/>
</dbReference>
<dbReference type="RefSeq" id="WP_006807406.1">
    <property type="nucleotide sequence ID" value="NZ_AP019822.1"/>
</dbReference>
<accession>A0A510JC20</accession>
<evidence type="ECO:0000256" key="3">
    <source>
        <dbReference type="ARBA" id="ARBA00022692"/>
    </source>
</evidence>
<evidence type="ECO:0000256" key="4">
    <source>
        <dbReference type="ARBA" id="ARBA00022989"/>
    </source>
</evidence>
<keyword evidence="6" id="KW-0813">Transport</keyword>
<evidence type="ECO:0000256" key="5">
    <source>
        <dbReference type="ARBA" id="ARBA00023136"/>
    </source>
</evidence>
<dbReference type="InterPro" id="IPR001626">
    <property type="entry name" value="ABC_TroCD"/>
</dbReference>
<dbReference type="STRING" id="714315.GCA_000516535_01822"/>
<organism evidence="8 9">
    <name type="scientific">Pseudoleptotrichia goodfellowii</name>
    <dbReference type="NCBI Taxonomy" id="157692"/>
    <lineage>
        <taxon>Bacteria</taxon>
        <taxon>Fusobacteriati</taxon>
        <taxon>Fusobacteriota</taxon>
        <taxon>Fusobacteriia</taxon>
        <taxon>Fusobacteriales</taxon>
        <taxon>Leptotrichiaceae</taxon>
        <taxon>Pseudoleptotrichia</taxon>
    </lineage>
</organism>
<dbReference type="AlphaFoldDB" id="A0A510JC20"/>
<evidence type="ECO:0000256" key="1">
    <source>
        <dbReference type="ARBA" id="ARBA00004141"/>
    </source>
</evidence>
<dbReference type="SUPFAM" id="SSF81345">
    <property type="entry name" value="ABC transporter involved in vitamin B12 uptake, BtuC"/>
    <property type="match status" value="1"/>
</dbReference>
<feature type="transmembrane region" description="Helical" evidence="7">
    <location>
        <begin position="80"/>
        <end position="98"/>
    </location>
</feature>
<evidence type="ECO:0000256" key="6">
    <source>
        <dbReference type="RuleBase" id="RU003943"/>
    </source>
</evidence>
<dbReference type="Proteomes" id="UP000321606">
    <property type="component" value="Chromosome"/>
</dbReference>
<keyword evidence="5 7" id="KW-0472">Membrane</keyword>
<keyword evidence="3 6" id="KW-0812">Transmembrane</keyword>
<comment type="subcellular location">
    <subcellularLocation>
        <location evidence="6">Cell membrane</location>
        <topology evidence="6">Multi-pass membrane protein</topology>
    </subcellularLocation>
    <subcellularLocation>
        <location evidence="1">Membrane</location>
        <topology evidence="1">Multi-pass membrane protein</topology>
    </subcellularLocation>
</comment>
<evidence type="ECO:0000313" key="8">
    <source>
        <dbReference type="EMBL" id="BBM36869.1"/>
    </source>
</evidence>
<dbReference type="KEGG" id="lgo:JCM16774_1815"/>
<evidence type="ECO:0000313" key="9">
    <source>
        <dbReference type="Proteomes" id="UP000321606"/>
    </source>
</evidence>
<evidence type="ECO:0000256" key="7">
    <source>
        <dbReference type="SAM" id="Phobius"/>
    </source>
</evidence>
<feature type="transmembrane region" description="Helical" evidence="7">
    <location>
        <begin position="266"/>
        <end position="286"/>
    </location>
</feature>
<evidence type="ECO:0000256" key="2">
    <source>
        <dbReference type="ARBA" id="ARBA00008034"/>
    </source>
</evidence>
<feature type="transmembrane region" description="Helical" evidence="7">
    <location>
        <begin position="152"/>
        <end position="177"/>
    </location>
</feature>
<sequence>MLELIRNFFIDMVNRQILPDYFKYAFVINSLICTLFIGTILGGIGTMVVTKKMAFFSEAIGHAALTGIALGVLVGEPYNAPYVMLFTYCILFGLLINYTKNRTKMSTDTLIGIFLSISIALGGSLLIFVSSKANSHMLENVMFGSILTVSDFDIKVLIVTMLILGIVLIPLFNQMLLSSFNVNIATVKGVNVKLTEYIFIIVITVVTIVSVKIIGAALVEALLLIPAASAKNLSKSMKSFFFYSIFFSLISCVLGVLVPLHFNISIPSGGAIILTASCIFFITMIIKNISRKFSEGD</sequence>
<feature type="transmembrane region" description="Helical" evidence="7">
    <location>
        <begin position="110"/>
        <end position="131"/>
    </location>
</feature>
<dbReference type="PANTHER" id="PTHR30477">
    <property type="entry name" value="ABC-TRANSPORTER METAL-BINDING PROTEIN"/>
    <property type="match status" value="1"/>
</dbReference>
<feature type="transmembrane region" description="Helical" evidence="7">
    <location>
        <begin position="53"/>
        <end position="73"/>
    </location>
</feature>
<dbReference type="PANTHER" id="PTHR30477:SF18">
    <property type="entry name" value="METAL TRANSPORT SYSTEM MEMBRANE PROTEIN CT_417-RELATED"/>
    <property type="match status" value="1"/>
</dbReference>
<name>A0A510JC20_9FUSO</name>
<feature type="transmembrane region" description="Helical" evidence="7">
    <location>
        <begin position="21"/>
        <end position="41"/>
    </location>
</feature>
<proteinExistence type="inferred from homology"/>